<evidence type="ECO:0000313" key="1">
    <source>
        <dbReference type="EMBL" id="KAG5570750.1"/>
    </source>
</evidence>
<proteinExistence type="predicted"/>
<sequence length="82" mass="9777">MKHLETMMAPFFFKTSCDRHALLTTNRVQVTFVKERLTPQCGTFRREFGFSRTPMWVPDAGWETKKKRKSKAFYLGWSWTLP</sequence>
<dbReference type="AlphaFoldDB" id="A0A9J5W6T0"/>
<keyword evidence="2" id="KW-1185">Reference proteome</keyword>
<protein>
    <submittedName>
        <fullName evidence="1">Uncharacterized protein</fullName>
    </submittedName>
</protein>
<dbReference type="EMBL" id="JACXVP010000012">
    <property type="protein sequence ID" value="KAG5570750.1"/>
    <property type="molecule type" value="Genomic_DNA"/>
</dbReference>
<evidence type="ECO:0000313" key="2">
    <source>
        <dbReference type="Proteomes" id="UP000824120"/>
    </source>
</evidence>
<accession>A0A9J5W6T0</accession>
<comment type="caution">
    <text evidence="1">The sequence shown here is derived from an EMBL/GenBank/DDBJ whole genome shotgun (WGS) entry which is preliminary data.</text>
</comment>
<name>A0A9J5W6T0_SOLCO</name>
<organism evidence="1 2">
    <name type="scientific">Solanum commersonii</name>
    <name type="common">Commerson's wild potato</name>
    <name type="synonym">Commerson's nightshade</name>
    <dbReference type="NCBI Taxonomy" id="4109"/>
    <lineage>
        <taxon>Eukaryota</taxon>
        <taxon>Viridiplantae</taxon>
        <taxon>Streptophyta</taxon>
        <taxon>Embryophyta</taxon>
        <taxon>Tracheophyta</taxon>
        <taxon>Spermatophyta</taxon>
        <taxon>Magnoliopsida</taxon>
        <taxon>eudicotyledons</taxon>
        <taxon>Gunneridae</taxon>
        <taxon>Pentapetalae</taxon>
        <taxon>asterids</taxon>
        <taxon>lamiids</taxon>
        <taxon>Solanales</taxon>
        <taxon>Solanaceae</taxon>
        <taxon>Solanoideae</taxon>
        <taxon>Solaneae</taxon>
        <taxon>Solanum</taxon>
    </lineage>
</organism>
<dbReference type="Proteomes" id="UP000824120">
    <property type="component" value="Chromosome 12"/>
</dbReference>
<gene>
    <name evidence="1" type="ORF">H5410_060516</name>
</gene>
<reference evidence="1 2" key="1">
    <citation type="submission" date="2020-09" db="EMBL/GenBank/DDBJ databases">
        <title>De no assembly of potato wild relative species, Solanum commersonii.</title>
        <authorList>
            <person name="Cho K."/>
        </authorList>
    </citation>
    <scope>NUCLEOTIDE SEQUENCE [LARGE SCALE GENOMIC DNA]</scope>
    <source>
        <strain evidence="1">LZ3.2</strain>
        <tissue evidence="1">Leaf</tissue>
    </source>
</reference>